<name>A0A239CF89_9ACTN</name>
<dbReference type="Pfam" id="PF06722">
    <property type="entry name" value="EryCIII-like_C"/>
    <property type="match status" value="1"/>
</dbReference>
<feature type="domain" description="Erythromycin biosynthesis protein CIII-like C-terminal" evidence="1">
    <location>
        <begin position="45"/>
        <end position="185"/>
    </location>
</feature>
<protein>
    <submittedName>
        <fullName evidence="2">Glycosyltransferase, MGT family</fullName>
    </submittedName>
</protein>
<dbReference type="Proteomes" id="UP000198373">
    <property type="component" value="Unassembled WGS sequence"/>
</dbReference>
<dbReference type="InterPro" id="IPR010610">
    <property type="entry name" value="EryCIII-like_C"/>
</dbReference>
<reference evidence="3" key="1">
    <citation type="submission" date="2017-06" db="EMBL/GenBank/DDBJ databases">
        <authorList>
            <person name="Varghese N."/>
            <person name="Submissions S."/>
        </authorList>
    </citation>
    <scope>NUCLEOTIDE SEQUENCE [LARGE SCALE GENOMIC DNA]</scope>
    <source>
        <strain evidence="3">DSM 46839</strain>
    </source>
</reference>
<dbReference type="PANTHER" id="PTHR48050:SF13">
    <property type="entry name" value="STEROL 3-BETA-GLUCOSYLTRANSFERASE UGT80A2"/>
    <property type="match status" value="1"/>
</dbReference>
<dbReference type="FunFam" id="3.40.50.2000:FF:000072">
    <property type="entry name" value="Glycosyl transferase"/>
    <property type="match status" value="1"/>
</dbReference>
<dbReference type="SUPFAM" id="SSF53756">
    <property type="entry name" value="UDP-Glycosyltransferase/glycogen phosphorylase"/>
    <property type="match status" value="1"/>
</dbReference>
<dbReference type="InterPro" id="IPR050426">
    <property type="entry name" value="Glycosyltransferase_28"/>
</dbReference>
<dbReference type="GO" id="GO:0017000">
    <property type="term" value="P:antibiotic biosynthetic process"/>
    <property type="evidence" value="ECO:0007669"/>
    <property type="project" value="UniProtKB-ARBA"/>
</dbReference>
<evidence type="ECO:0000259" key="1">
    <source>
        <dbReference type="Pfam" id="PF06722"/>
    </source>
</evidence>
<organism evidence="2 3">
    <name type="scientific">Geodermatophilus pulveris</name>
    <dbReference type="NCBI Taxonomy" id="1564159"/>
    <lineage>
        <taxon>Bacteria</taxon>
        <taxon>Bacillati</taxon>
        <taxon>Actinomycetota</taxon>
        <taxon>Actinomycetes</taxon>
        <taxon>Geodermatophilales</taxon>
        <taxon>Geodermatophilaceae</taxon>
        <taxon>Geodermatophilus</taxon>
    </lineage>
</organism>
<gene>
    <name evidence="2" type="ORF">SAMN06893096_102402</name>
</gene>
<dbReference type="Gene3D" id="3.40.50.2000">
    <property type="entry name" value="Glycogen Phosphorylase B"/>
    <property type="match status" value="1"/>
</dbReference>
<dbReference type="PANTHER" id="PTHR48050">
    <property type="entry name" value="STEROL 3-BETA-GLUCOSYLTRANSFERASE"/>
    <property type="match status" value="1"/>
</dbReference>
<dbReference type="CDD" id="cd03784">
    <property type="entry name" value="GT1_Gtf-like"/>
    <property type="match status" value="1"/>
</dbReference>
<proteinExistence type="predicted"/>
<keyword evidence="2" id="KW-0808">Transferase</keyword>
<dbReference type="InterPro" id="IPR002213">
    <property type="entry name" value="UDP_glucos_trans"/>
</dbReference>
<dbReference type="AlphaFoldDB" id="A0A239CF89"/>
<dbReference type="GO" id="GO:0008194">
    <property type="term" value="F:UDP-glycosyltransferase activity"/>
    <property type="evidence" value="ECO:0007669"/>
    <property type="project" value="InterPro"/>
</dbReference>
<evidence type="ECO:0000313" key="2">
    <source>
        <dbReference type="EMBL" id="SNS18562.1"/>
    </source>
</evidence>
<dbReference type="EMBL" id="FZOO01000002">
    <property type="protein sequence ID" value="SNS18562.1"/>
    <property type="molecule type" value="Genomic_DNA"/>
</dbReference>
<sequence length="189" mass="19266">MPWGDAGPPLPAWVTAARTRPLVYLTFGTVPFVALPVLREAARGLAGLDADVLVAVGPGSDPAAVGPLPAHVRVERFVPQAAVLGHADLVVHHGGSGTTLACLARGLPQLVLPQALPDQALNAANVSGAGAGLLLEPHEVTAGAVADRARALLADPGYAERAGRIRRSIARMPGPAQTVPVLRALVTGR</sequence>
<keyword evidence="3" id="KW-1185">Reference proteome</keyword>
<evidence type="ECO:0000313" key="3">
    <source>
        <dbReference type="Proteomes" id="UP000198373"/>
    </source>
</evidence>
<accession>A0A239CF89</accession>
<dbReference type="GO" id="GO:0016758">
    <property type="term" value="F:hexosyltransferase activity"/>
    <property type="evidence" value="ECO:0007669"/>
    <property type="project" value="UniProtKB-ARBA"/>
</dbReference>